<feature type="domain" description="Helicase ATP-binding" evidence="11">
    <location>
        <begin position="324"/>
        <end position="517"/>
    </location>
</feature>
<evidence type="ECO:0000259" key="12">
    <source>
        <dbReference type="PROSITE" id="PS51194"/>
    </source>
</evidence>
<dbReference type="PROSITE" id="PS51192">
    <property type="entry name" value="HELICASE_ATP_BIND_1"/>
    <property type="match status" value="1"/>
</dbReference>
<dbReference type="InterPro" id="IPR027417">
    <property type="entry name" value="P-loop_NTPase"/>
</dbReference>
<evidence type="ECO:0000256" key="8">
    <source>
        <dbReference type="ARBA" id="ARBA00022840"/>
    </source>
</evidence>
<gene>
    <name evidence="14" type="ORF">ERS852520_03483</name>
</gene>
<dbReference type="NCBIfam" id="TIGR01587">
    <property type="entry name" value="cas3_core"/>
    <property type="match status" value="1"/>
</dbReference>
<dbReference type="InterPro" id="IPR014001">
    <property type="entry name" value="Helicase_ATP-bd"/>
</dbReference>
<evidence type="ECO:0000256" key="2">
    <source>
        <dbReference type="ARBA" id="ARBA00009046"/>
    </source>
</evidence>
<evidence type="ECO:0000256" key="5">
    <source>
        <dbReference type="ARBA" id="ARBA00022741"/>
    </source>
</evidence>
<dbReference type="Proteomes" id="UP000095564">
    <property type="component" value="Unassembled WGS sequence"/>
</dbReference>
<dbReference type="SMART" id="SM00487">
    <property type="entry name" value="DEXDc"/>
    <property type="match status" value="1"/>
</dbReference>
<dbReference type="InterPro" id="IPR011545">
    <property type="entry name" value="DEAD/DEAH_box_helicase_dom"/>
</dbReference>
<sequence length="856" mass="102070">MKMEKNILPFIELEDIASFNYPVYAHMKEKDGITIYETLEEHTNRCKYYFKRIFYQKELDCVVRRFSEALEFKNKKAVYRWMIKLLWQMIIFHDIGKCNPNFQRKKMKNNDDSIPESLKGLSGTEHSFLSSILYLDYFFDLLEKEEAFEKKEKKKMMVIIWEHAYIISRHHSDLESLNSYAECTDSPEKRELIHFLSDQNKFPKIQKQNEKNIFNVFKKHYSAKKNFEKEENIQKYFYYRLTYSLLVASDYHATTEFMQDMKKDDLADGLSIAEYEESYKNSDISKSIRNYEHTKYIEKDKYLESITDMNELRSELFLDAEKELNKHLDNELFFLEAPTGSGKSNTALQLSFHLMGEHGKKLFYIYPFNTLVEQNMKTLSELFKDKKLQNQIVVVNSLTPITVKENIKNEDSTNYYQEALLDRQFLNYPMILSTHVSFFNVLFGSKKEDIFGFYQLTDSVIVLDEIQSYRNYIWTEIITMLKYCASLMGMKIIIMSATLPNLEVLTDEKNQVVHLMQNRNLYFEHPIFKNRVKISYELLEDDKITYEKLLQHIIENKEKQQKILVEFIKKDSAYTFYQMLIESKEIECDVKCITGDDSIYEREKILNPIKSGEMKDLILVATQVIEAGVDIDMDVGYKNVSLLDSEEQFLGRINRSCKRKGKAYFFYIDSWEKIYQKDFRKNREFTLCERNMQQILENKHFYDYYNQVFKLLRKNLNENTDGKGIEDFWNNINKLNFSEIAKRMQLIDDNSWSMDIVLCRRLELEDGTVLDGEEVWNEYKNILEDSDMEYAKKQIKLSVARSNLKYFTYRIKKNSDLIYNDILGELRCIYDGEQYFENGKLNKKLLEQSGGVFIDI</sequence>
<dbReference type="GO" id="GO:0016787">
    <property type="term" value="F:hydrolase activity"/>
    <property type="evidence" value="ECO:0007669"/>
    <property type="project" value="UniProtKB-KW"/>
</dbReference>
<evidence type="ECO:0000256" key="4">
    <source>
        <dbReference type="ARBA" id="ARBA00022723"/>
    </source>
</evidence>
<dbReference type="Pfam" id="PF00270">
    <property type="entry name" value="DEAD"/>
    <property type="match status" value="1"/>
</dbReference>
<dbReference type="GO" id="GO:0003724">
    <property type="term" value="F:RNA helicase activity"/>
    <property type="evidence" value="ECO:0007669"/>
    <property type="project" value="TreeGrafter"/>
</dbReference>
<dbReference type="GO" id="GO:0046872">
    <property type="term" value="F:metal ion binding"/>
    <property type="evidence" value="ECO:0007669"/>
    <property type="project" value="UniProtKB-KW"/>
</dbReference>
<evidence type="ECO:0000259" key="13">
    <source>
        <dbReference type="PROSITE" id="PS51643"/>
    </source>
</evidence>
<dbReference type="GO" id="GO:0051607">
    <property type="term" value="P:defense response to virus"/>
    <property type="evidence" value="ECO:0007669"/>
    <property type="project" value="UniProtKB-KW"/>
</dbReference>
<evidence type="ECO:0000256" key="10">
    <source>
        <dbReference type="ARBA" id="ARBA00038437"/>
    </source>
</evidence>
<keyword evidence="5" id="KW-0547">Nucleotide-binding</keyword>
<keyword evidence="9" id="KW-0051">Antiviral defense</keyword>
<keyword evidence="3" id="KW-0540">Nuclease</keyword>
<protein>
    <submittedName>
        <fullName evidence="14">Helicase Cas3</fullName>
    </submittedName>
</protein>
<dbReference type="PROSITE" id="PS51643">
    <property type="entry name" value="HD_CAS3"/>
    <property type="match status" value="1"/>
</dbReference>
<comment type="similarity">
    <text evidence="1">In the N-terminal section; belongs to the CRISPR-associated nuclease Cas3-HD family.</text>
</comment>
<evidence type="ECO:0000256" key="7">
    <source>
        <dbReference type="ARBA" id="ARBA00022806"/>
    </source>
</evidence>
<dbReference type="EMBL" id="CZAU01000061">
    <property type="protein sequence ID" value="CUQ23931.1"/>
    <property type="molecule type" value="Genomic_DNA"/>
</dbReference>
<feature type="domain" description="HD Cas3-type" evidence="13">
    <location>
        <begin position="32"/>
        <end position="253"/>
    </location>
</feature>
<accession>A0A174USU5</accession>
<dbReference type="GO" id="GO:0005829">
    <property type="term" value="C:cytosol"/>
    <property type="evidence" value="ECO:0007669"/>
    <property type="project" value="TreeGrafter"/>
</dbReference>
<dbReference type="GO" id="GO:0003676">
    <property type="term" value="F:nucleic acid binding"/>
    <property type="evidence" value="ECO:0007669"/>
    <property type="project" value="InterPro"/>
</dbReference>
<keyword evidence="4" id="KW-0479">Metal-binding</keyword>
<dbReference type="SUPFAM" id="SSF52540">
    <property type="entry name" value="P-loop containing nucleoside triphosphate hydrolases"/>
    <property type="match status" value="1"/>
</dbReference>
<dbReference type="SMART" id="SM00490">
    <property type="entry name" value="HELICc"/>
    <property type="match status" value="1"/>
</dbReference>
<keyword evidence="8" id="KW-0067">ATP-binding</keyword>
<dbReference type="PANTHER" id="PTHR47959">
    <property type="entry name" value="ATP-DEPENDENT RNA HELICASE RHLE-RELATED"/>
    <property type="match status" value="1"/>
</dbReference>
<dbReference type="AlphaFoldDB" id="A0A174USU5"/>
<evidence type="ECO:0000313" key="14">
    <source>
        <dbReference type="EMBL" id="CUQ23931.1"/>
    </source>
</evidence>
<dbReference type="Pfam" id="PF18019">
    <property type="entry name" value="Cas3_HD"/>
    <property type="match status" value="1"/>
</dbReference>
<dbReference type="InterPro" id="IPR050079">
    <property type="entry name" value="DEAD_box_RNA_helicase"/>
</dbReference>
<comment type="similarity">
    <text evidence="10">Belongs to the DEAD box helicase family.</text>
</comment>
<evidence type="ECO:0000256" key="3">
    <source>
        <dbReference type="ARBA" id="ARBA00022722"/>
    </source>
</evidence>
<dbReference type="GO" id="GO:0004518">
    <property type="term" value="F:nuclease activity"/>
    <property type="evidence" value="ECO:0007669"/>
    <property type="project" value="UniProtKB-KW"/>
</dbReference>
<evidence type="ECO:0000256" key="6">
    <source>
        <dbReference type="ARBA" id="ARBA00022801"/>
    </source>
</evidence>
<evidence type="ECO:0000256" key="9">
    <source>
        <dbReference type="ARBA" id="ARBA00023118"/>
    </source>
</evidence>
<dbReference type="InterPro" id="IPR006483">
    <property type="entry name" value="CRISPR-assoc_Cas3_HD"/>
</dbReference>
<dbReference type="Pfam" id="PF22590">
    <property type="entry name" value="Cas3-like_C_2"/>
    <property type="match status" value="1"/>
</dbReference>
<dbReference type="PROSITE" id="PS51194">
    <property type="entry name" value="HELICASE_CTER"/>
    <property type="match status" value="1"/>
</dbReference>
<dbReference type="InterPro" id="IPR006474">
    <property type="entry name" value="Helicase_Cas3_CRISPR-ass_core"/>
</dbReference>
<evidence type="ECO:0000259" key="11">
    <source>
        <dbReference type="PROSITE" id="PS51192"/>
    </source>
</evidence>
<dbReference type="InterPro" id="IPR038257">
    <property type="entry name" value="CRISPR-assoc_Cas3_HD_sf"/>
</dbReference>
<dbReference type="GO" id="GO:0005524">
    <property type="term" value="F:ATP binding"/>
    <property type="evidence" value="ECO:0007669"/>
    <property type="project" value="UniProtKB-KW"/>
</dbReference>
<dbReference type="PANTHER" id="PTHR47959:SF16">
    <property type="entry name" value="CRISPR-ASSOCIATED NUCLEASE_HELICASE CAS3-RELATED"/>
    <property type="match status" value="1"/>
</dbReference>
<dbReference type="Gene3D" id="3.40.50.300">
    <property type="entry name" value="P-loop containing nucleotide triphosphate hydrolases"/>
    <property type="match status" value="2"/>
</dbReference>
<keyword evidence="6" id="KW-0378">Hydrolase</keyword>
<feature type="domain" description="Helicase C-terminal" evidence="12">
    <location>
        <begin position="548"/>
        <end position="712"/>
    </location>
</feature>
<organism evidence="14 15">
    <name type="scientific">Anaerostipes hadrus</name>
    <dbReference type="NCBI Taxonomy" id="649756"/>
    <lineage>
        <taxon>Bacteria</taxon>
        <taxon>Bacillati</taxon>
        <taxon>Bacillota</taxon>
        <taxon>Clostridia</taxon>
        <taxon>Lachnospirales</taxon>
        <taxon>Lachnospiraceae</taxon>
        <taxon>Anaerostipes</taxon>
    </lineage>
</organism>
<evidence type="ECO:0000256" key="1">
    <source>
        <dbReference type="ARBA" id="ARBA00006847"/>
    </source>
</evidence>
<comment type="similarity">
    <text evidence="2">In the central section; belongs to the CRISPR-associated helicase Cas3 family.</text>
</comment>
<reference evidence="14 15" key="1">
    <citation type="submission" date="2015-09" db="EMBL/GenBank/DDBJ databases">
        <authorList>
            <consortium name="Pathogen Informatics"/>
        </authorList>
    </citation>
    <scope>NUCLEOTIDE SEQUENCE [LARGE SCALE GENOMIC DNA]</scope>
    <source>
        <strain evidence="14 15">2789STDY5834908</strain>
    </source>
</reference>
<keyword evidence="7 14" id="KW-0347">Helicase</keyword>
<name>A0A174USU5_ANAHA</name>
<dbReference type="Gene3D" id="1.10.3210.30">
    <property type="match status" value="1"/>
</dbReference>
<proteinExistence type="inferred from homology"/>
<dbReference type="InterPro" id="IPR054712">
    <property type="entry name" value="Cas3-like_dom"/>
</dbReference>
<evidence type="ECO:0000313" key="15">
    <source>
        <dbReference type="Proteomes" id="UP000095564"/>
    </source>
</evidence>
<dbReference type="NCBIfam" id="TIGR01596">
    <property type="entry name" value="cas3_HD"/>
    <property type="match status" value="1"/>
</dbReference>
<dbReference type="InterPro" id="IPR001650">
    <property type="entry name" value="Helicase_C-like"/>
</dbReference>
<dbReference type="CDD" id="cd09641">
    <property type="entry name" value="Cas3''_I"/>
    <property type="match status" value="1"/>
</dbReference>